<evidence type="ECO:0000259" key="8">
    <source>
        <dbReference type="PROSITE" id="PS50011"/>
    </source>
</evidence>
<feature type="domain" description="Protein kinase" evidence="8">
    <location>
        <begin position="1"/>
        <end position="207"/>
    </location>
</feature>
<dbReference type="GO" id="GO:0005524">
    <property type="term" value="F:ATP binding"/>
    <property type="evidence" value="ECO:0007669"/>
    <property type="project" value="UniProtKB-KW"/>
</dbReference>
<evidence type="ECO:0000256" key="3">
    <source>
        <dbReference type="ARBA" id="ARBA00022741"/>
    </source>
</evidence>
<keyword evidence="5" id="KW-0067">ATP-binding</keyword>
<gene>
    <name evidence="9" type="ORF">AOQ84DRAFT_334737</name>
</gene>
<comment type="catalytic activity">
    <reaction evidence="7">
        <text>L-seryl-[protein] + ATP = O-phospho-L-seryl-[protein] + ADP + H(+)</text>
        <dbReference type="Rhea" id="RHEA:17989"/>
        <dbReference type="Rhea" id="RHEA-COMP:9863"/>
        <dbReference type="Rhea" id="RHEA-COMP:11604"/>
        <dbReference type="ChEBI" id="CHEBI:15378"/>
        <dbReference type="ChEBI" id="CHEBI:29999"/>
        <dbReference type="ChEBI" id="CHEBI:30616"/>
        <dbReference type="ChEBI" id="CHEBI:83421"/>
        <dbReference type="ChEBI" id="CHEBI:456216"/>
        <dbReference type="EC" id="2.7.11.24"/>
    </reaction>
    <physiologicalReaction direction="left-to-right" evidence="7">
        <dbReference type="Rhea" id="RHEA:17990"/>
    </physiologicalReaction>
</comment>
<evidence type="ECO:0000313" key="9">
    <source>
        <dbReference type="EMBL" id="OCL12166.1"/>
    </source>
</evidence>
<dbReference type="InterPro" id="IPR000719">
    <property type="entry name" value="Prot_kinase_dom"/>
</dbReference>
<keyword evidence="2" id="KW-0808">Transferase</keyword>
<evidence type="ECO:0000313" key="10">
    <source>
        <dbReference type="Proteomes" id="UP000250140"/>
    </source>
</evidence>
<dbReference type="OrthoDB" id="266718at2759"/>
<evidence type="ECO:0000256" key="5">
    <source>
        <dbReference type="ARBA" id="ARBA00022840"/>
    </source>
</evidence>
<dbReference type="EC" id="2.7.11.24" evidence="1"/>
<reference evidence="9 10" key="1">
    <citation type="journal article" date="2016" name="Nat. Commun.">
        <title>Ectomycorrhizal ecology is imprinted in the genome of the dominant symbiotic fungus Cenococcum geophilum.</title>
        <authorList>
            <consortium name="DOE Joint Genome Institute"/>
            <person name="Peter M."/>
            <person name="Kohler A."/>
            <person name="Ohm R.A."/>
            <person name="Kuo A."/>
            <person name="Krutzmann J."/>
            <person name="Morin E."/>
            <person name="Arend M."/>
            <person name="Barry K.W."/>
            <person name="Binder M."/>
            <person name="Choi C."/>
            <person name="Clum A."/>
            <person name="Copeland A."/>
            <person name="Grisel N."/>
            <person name="Haridas S."/>
            <person name="Kipfer T."/>
            <person name="LaButti K."/>
            <person name="Lindquist E."/>
            <person name="Lipzen A."/>
            <person name="Maire R."/>
            <person name="Meier B."/>
            <person name="Mihaltcheva S."/>
            <person name="Molinier V."/>
            <person name="Murat C."/>
            <person name="Poggeler S."/>
            <person name="Quandt C.A."/>
            <person name="Sperisen C."/>
            <person name="Tritt A."/>
            <person name="Tisserant E."/>
            <person name="Crous P.W."/>
            <person name="Henrissat B."/>
            <person name="Nehls U."/>
            <person name="Egli S."/>
            <person name="Spatafora J.W."/>
            <person name="Grigoriev I.V."/>
            <person name="Martin F.M."/>
        </authorList>
    </citation>
    <scope>NUCLEOTIDE SEQUENCE [LARGE SCALE GENOMIC DNA]</scope>
    <source>
        <strain evidence="9 10">CBS 207.34</strain>
    </source>
</reference>
<proteinExistence type="predicted"/>
<evidence type="ECO:0000256" key="4">
    <source>
        <dbReference type="ARBA" id="ARBA00022777"/>
    </source>
</evidence>
<dbReference type="InterPro" id="IPR011009">
    <property type="entry name" value="Kinase-like_dom_sf"/>
</dbReference>
<evidence type="ECO:0000256" key="1">
    <source>
        <dbReference type="ARBA" id="ARBA00012411"/>
    </source>
</evidence>
<evidence type="ECO:0000256" key="6">
    <source>
        <dbReference type="ARBA" id="ARBA00047919"/>
    </source>
</evidence>
<dbReference type="Pfam" id="PF00069">
    <property type="entry name" value="Pkinase"/>
    <property type="match status" value="1"/>
</dbReference>
<evidence type="ECO:0000256" key="7">
    <source>
        <dbReference type="ARBA" id="ARBA00048130"/>
    </source>
</evidence>
<evidence type="ECO:0000256" key="2">
    <source>
        <dbReference type="ARBA" id="ARBA00022679"/>
    </source>
</evidence>
<dbReference type="PANTHER" id="PTHR48016:SF48">
    <property type="entry name" value="SERINE_THREONINE-PROTEIN KINASE BCK1_SLK1_SSP31"/>
    <property type="match status" value="1"/>
</dbReference>
<comment type="catalytic activity">
    <reaction evidence="6">
        <text>L-threonyl-[protein] + ATP = O-phospho-L-threonyl-[protein] + ADP + H(+)</text>
        <dbReference type="Rhea" id="RHEA:46608"/>
        <dbReference type="Rhea" id="RHEA-COMP:11060"/>
        <dbReference type="Rhea" id="RHEA-COMP:11605"/>
        <dbReference type="ChEBI" id="CHEBI:15378"/>
        <dbReference type="ChEBI" id="CHEBI:30013"/>
        <dbReference type="ChEBI" id="CHEBI:30616"/>
        <dbReference type="ChEBI" id="CHEBI:61977"/>
        <dbReference type="ChEBI" id="CHEBI:456216"/>
        <dbReference type="EC" id="2.7.11.24"/>
    </reaction>
    <physiologicalReaction direction="left-to-right" evidence="6">
        <dbReference type="Rhea" id="RHEA:46609"/>
    </physiologicalReaction>
</comment>
<dbReference type="Gene3D" id="1.10.510.10">
    <property type="entry name" value="Transferase(Phosphotransferase) domain 1"/>
    <property type="match status" value="2"/>
</dbReference>
<dbReference type="Proteomes" id="UP000250140">
    <property type="component" value="Unassembled WGS sequence"/>
</dbReference>
<dbReference type="InterPro" id="IPR050538">
    <property type="entry name" value="MAP_kinase_kinase_kinase"/>
</dbReference>
<dbReference type="GO" id="GO:0004707">
    <property type="term" value="F:MAP kinase activity"/>
    <property type="evidence" value="ECO:0007669"/>
    <property type="project" value="UniProtKB-EC"/>
</dbReference>
<sequence>MNVGTGELITSKRVEEPWILSQAGELIPVFKDLHHENIVSYLGYELNGSIGWFFFEYIPGGTVAECLRKYGRLSEPVIRHIVKQTLFGLAYLHERSLCHGDLTADSIMLDSDSVCKIDMSLLSASQYSLGISMISDDIWRLGFTAVEMFSGRQLGDFMRRPLAKAPPIPKDVSAVISPEGASFIHDCFTVDPLDRPSAKDLLSHPFSHLDKNFNFFDTETFPQMR</sequence>
<feature type="non-terminal residue" evidence="9">
    <location>
        <position position="225"/>
    </location>
</feature>
<name>A0A8E2F7U2_9PEZI</name>
<organism evidence="9 10">
    <name type="scientific">Glonium stellatum</name>
    <dbReference type="NCBI Taxonomy" id="574774"/>
    <lineage>
        <taxon>Eukaryota</taxon>
        <taxon>Fungi</taxon>
        <taxon>Dikarya</taxon>
        <taxon>Ascomycota</taxon>
        <taxon>Pezizomycotina</taxon>
        <taxon>Dothideomycetes</taxon>
        <taxon>Pleosporomycetidae</taxon>
        <taxon>Gloniales</taxon>
        <taxon>Gloniaceae</taxon>
        <taxon>Glonium</taxon>
    </lineage>
</organism>
<dbReference type="AlphaFoldDB" id="A0A8E2F7U2"/>
<dbReference type="PANTHER" id="PTHR48016">
    <property type="entry name" value="MAP KINASE KINASE KINASE SSK2-RELATED-RELATED"/>
    <property type="match status" value="1"/>
</dbReference>
<dbReference type="EMBL" id="KV748914">
    <property type="protein sequence ID" value="OCL12166.1"/>
    <property type="molecule type" value="Genomic_DNA"/>
</dbReference>
<dbReference type="SUPFAM" id="SSF56112">
    <property type="entry name" value="Protein kinase-like (PK-like)"/>
    <property type="match status" value="1"/>
</dbReference>
<keyword evidence="4 9" id="KW-0418">Kinase</keyword>
<accession>A0A8E2F7U2</accession>
<keyword evidence="3" id="KW-0547">Nucleotide-binding</keyword>
<dbReference type="PROSITE" id="PS50011">
    <property type="entry name" value="PROTEIN_KINASE_DOM"/>
    <property type="match status" value="1"/>
</dbReference>
<keyword evidence="10" id="KW-1185">Reference proteome</keyword>
<protein>
    <recommendedName>
        <fullName evidence="1">mitogen-activated protein kinase</fullName>
        <ecNumber evidence="1">2.7.11.24</ecNumber>
    </recommendedName>
</protein>